<proteinExistence type="predicted"/>
<gene>
    <name evidence="2" type="ORF">BBI04_012145</name>
</gene>
<dbReference type="Proteomes" id="UP000175993">
    <property type="component" value="Unassembled WGS sequence"/>
</dbReference>
<organism evidence="2 3">
    <name type="scientific">Agrobacterium vitis</name>
    <name type="common">Rhizobium vitis</name>
    <dbReference type="NCBI Taxonomy" id="373"/>
    <lineage>
        <taxon>Bacteria</taxon>
        <taxon>Pseudomonadati</taxon>
        <taxon>Pseudomonadota</taxon>
        <taxon>Alphaproteobacteria</taxon>
        <taxon>Hyphomicrobiales</taxon>
        <taxon>Rhizobiaceae</taxon>
        <taxon>Rhizobium/Agrobacterium group</taxon>
        <taxon>Agrobacterium</taxon>
    </lineage>
</organism>
<protein>
    <submittedName>
        <fullName evidence="2">Uncharacterized protein</fullName>
    </submittedName>
</protein>
<feature type="transmembrane region" description="Helical" evidence="1">
    <location>
        <begin position="20"/>
        <end position="41"/>
    </location>
</feature>
<sequence length="82" mass="8815">MTEGEGKYCYIDFAPGVPHFANLPFASLHFVGVGGLVVAHFTNLPLASRHRSAAKEGPEVMIMRAAIARVILRSMGFPFLAG</sequence>
<comment type="caution">
    <text evidence="2">The sequence shown here is derived from an EMBL/GenBank/DDBJ whole genome shotgun (WGS) entry which is preliminary data.</text>
</comment>
<keyword evidence="1" id="KW-1133">Transmembrane helix</keyword>
<dbReference type="EMBL" id="MBEV02000005">
    <property type="protein sequence ID" value="MUP05562.1"/>
    <property type="molecule type" value="Genomic_DNA"/>
</dbReference>
<dbReference type="RefSeq" id="WP_156538623.1">
    <property type="nucleotide sequence ID" value="NZ_CP118261.1"/>
</dbReference>
<evidence type="ECO:0000256" key="1">
    <source>
        <dbReference type="SAM" id="Phobius"/>
    </source>
</evidence>
<evidence type="ECO:0000313" key="3">
    <source>
        <dbReference type="Proteomes" id="UP000175993"/>
    </source>
</evidence>
<accession>A0ABD6G8F3</accession>
<keyword evidence="1" id="KW-0472">Membrane</keyword>
<reference evidence="2 3" key="1">
    <citation type="submission" date="2019-11" db="EMBL/GenBank/DDBJ databases">
        <title>Whole-genome sequencing of Allorhizobium vitis.</title>
        <authorList>
            <person name="Gan H.M."/>
            <person name="Savka M.A."/>
        </authorList>
    </citation>
    <scope>NUCLEOTIDE SEQUENCE [LARGE SCALE GENOMIC DNA]</scope>
    <source>
        <strain evidence="2 3">AB4</strain>
    </source>
</reference>
<name>A0ABD6G8F3_AGRVI</name>
<dbReference type="AlphaFoldDB" id="A0ABD6G8F3"/>
<evidence type="ECO:0000313" key="2">
    <source>
        <dbReference type="EMBL" id="MUP05562.1"/>
    </source>
</evidence>
<keyword evidence="1" id="KW-0812">Transmembrane</keyword>